<accession>A0ABY2BFV1</accession>
<keyword evidence="1" id="KW-1133">Transmembrane helix</keyword>
<proteinExistence type="predicted"/>
<reference evidence="2 3" key="1">
    <citation type="journal article" date="2015" name="Stand. Genomic Sci.">
        <title>Genomic Encyclopedia of Bacterial and Archaeal Type Strains, Phase III: the genomes of soil and plant-associated and newly described type strains.</title>
        <authorList>
            <person name="Whitman W.B."/>
            <person name="Woyke T."/>
            <person name="Klenk H.P."/>
            <person name="Zhou Y."/>
            <person name="Lilburn T.G."/>
            <person name="Beck B.J."/>
            <person name="De Vos P."/>
            <person name="Vandamme P."/>
            <person name="Eisen J.A."/>
            <person name="Garrity G."/>
            <person name="Hugenholtz P."/>
            <person name="Kyrpides N.C."/>
        </authorList>
    </citation>
    <scope>NUCLEOTIDE SEQUENCE [LARGE SCALE GENOMIC DNA]</scope>
    <source>
        <strain evidence="2 3">VKM Ac-2538</strain>
    </source>
</reference>
<evidence type="ECO:0000313" key="3">
    <source>
        <dbReference type="Proteomes" id="UP000295818"/>
    </source>
</evidence>
<dbReference type="RefSeq" id="WP_158292932.1">
    <property type="nucleotide sequence ID" value="NZ_SLWM01000011.1"/>
</dbReference>
<gene>
    <name evidence="2" type="ORF">EV644_111173</name>
</gene>
<dbReference type="EMBL" id="SLWM01000011">
    <property type="protein sequence ID" value="TCO18935.1"/>
    <property type="molecule type" value="Genomic_DNA"/>
</dbReference>
<sequence>MRLVHGNNRGEKSLVLTFVITMVILLVLSGLVLLAVARGEGKGIGH</sequence>
<protein>
    <recommendedName>
        <fullName evidence="4">Flagellin-like protein</fullName>
    </recommendedName>
</protein>
<name>A0ABY2BFV1_9ACTN</name>
<evidence type="ECO:0000313" key="2">
    <source>
        <dbReference type="EMBL" id="TCO18935.1"/>
    </source>
</evidence>
<evidence type="ECO:0008006" key="4">
    <source>
        <dbReference type="Google" id="ProtNLM"/>
    </source>
</evidence>
<dbReference type="Proteomes" id="UP000295818">
    <property type="component" value="Unassembled WGS sequence"/>
</dbReference>
<evidence type="ECO:0000256" key="1">
    <source>
        <dbReference type="SAM" id="Phobius"/>
    </source>
</evidence>
<organism evidence="2 3">
    <name type="scientific">Kribbella orskensis</name>
    <dbReference type="NCBI Taxonomy" id="2512216"/>
    <lineage>
        <taxon>Bacteria</taxon>
        <taxon>Bacillati</taxon>
        <taxon>Actinomycetota</taxon>
        <taxon>Actinomycetes</taxon>
        <taxon>Propionibacteriales</taxon>
        <taxon>Kribbellaceae</taxon>
        <taxon>Kribbella</taxon>
    </lineage>
</organism>
<comment type="caution">
    <text evidence="2">The sequence shown here is derived from an EMBL/GenBank/DDBJ whole genome shotgun (WGS) entry which is preliminary data.</text>
</comment>
<keyword evidence="1" id="KW-0812">Transmembrane</keyword>
<keyword evidence="1" id="KW-0472">Membrane</keyword>
<feature type="transmembrane region" description="Helical" evidence="1">
    <location>
        <begin position="15"/>
        <end position="37"/>
    </location>
</feature>
<keyword evidence="3" id="KW-1185">Reference proteome</keyword>